<protein>
    <submittedName>
        <fullName evidence="1">Uncharacterized protein</fullName>
    </submittedName>
</protein>
<feature type="non-terminal residue" evidence="1">
    <location>
        <position position="449"/>
    </location>
</feature>
<organism evidence="1 2">
    <name type="scientific">Entamoeba invadens IP1</name>
    <dbReference type="NCBI Taxonomy" id="370355"/>
    <lineage>
        <taxon>Eukaryota</taxon>
        <taxon>Amoebozoa</taxon>
        <taxon>Evosea</taxon>
        <taxon>Archamoebae</taxon>
        <taxon>Mastigamoebida</taxon>
        <taxon>Entamoebidae</taxon>
        <taxon>Entamoeba</taxon>
    </lineage>
</organism>
<dbReference type="EMBL" id="KB206244">
    <property type="protein sequence ID" value="ELP94333.1"/>
    <property type="molecule type" value="Genomic_DNA"/>
</dbReference>
<dbReference type="Proteomes" id="UP000014680">
    <property type="component" value="Unassembled WGS sequence"/>
</dbReference>
<proteinExistence type="predicted"/>
<dbReference type="AlphaFoldDB" id="A0A0A1UGZ6"/>
<dbReference type="VEuPathDB" id="AmoebaDB:EIN_131720"/>
<evidence type="ECO:0000313" key="2">
    <source>
        <dbReference type="Proteomes" id="UP000014680"/>
    </source>
</evidence>
<sequence>IFCSTDIEQKVYDIKIIREFIFKKNAVDKQRVEHLQHLRSIYDILSRKKSPETFKLLTEKVNEFDLEQDIGWRCANTQEENFTQQLLDGLKKSIKAKIETYVPSVKTFTEECVNFHHSCDVLLQSLNLFFLFPETIKNVKQSLEIYWRNLNYLLMEIQLFDYMSPSISKILCKKCESLSTFIKELFASLDGEDVEVQVRKKLQTVYCALTEIAGISFVQKDQTDQVIKILSKAISRKNREIKYDADTFAFLLQTAEKISLCGKEPFNIISESISKNPLNNDTISTQRAFAQIYIVRNIWQAQNANLTKKGCEILKKVINIHTVKNLEELAMTHDQLLVEEKEVLMHFGSNSFEFVGYNEVYAHLEEETQSFKAFLSDLKTRKKDDWKNDALQKFHSIHICVFKEYYIQLIKMLIMSMALIRAFVDKKQTEGQLCVILKQLELAYPVVGL</sequence>
<evidence type="ECO:0000313" key="1">
    <source>
        <dbReference type="EMBL" id="ELP94333.1"/>
    </source>
</evidence>
<accession>A0A0A1UGZ6</accession>
<dbReference type="KEGG" id="eiv:EIN_131720"/>
<dbReference type="RefSeq" id="XP_004261104.1">
    <property type="nucleotide sequence ID" value="XM_004261056.1"/>
</dbReference>
<gene>
    <name evidence="1" type="ORF">EIN_131720</name>
</gene>
<name>A0A0A1UGZ6_ENTIV</name>
<reference evidence="1 2" key="1">
    <citation type="submission" date="2012-10" db="EMBL/GenBank/DDBJ databases">
        <authorList>
            <person name="Zafar N."/>
            <person name="Inman J."/>
            <person name="Hall N."/>
            <person name="Lorenzi H."/>
            <person name="Caler E."/>
        </authorList>
    </citation>
    <scope>NUCLEOTIDE SEQUENCE [LARGE SCALE GENOMIC DNA]</scope>
    <source>
        <strain evidence="1 2">IP1</strain>
    </source>
</reference>
<keyword evidence="2" id="KW-1185">Reference proteome</keyword>
<feature type="non-terminal residue" evidence="1">
    <location>
        <position position="1"/>
    </location>
</feature>
<dbReference type="GeneID" id="14893320"/>